<dbReference type="InterPro" id="IPR052262">
    <property type="entry name" value="E2F-SERTA_domain_protein"/>
</dbReference>
<dbReference type="PANTHER" id="PTHR16277">
    <property type="entry name" value="CELL DIVISION CYCLE ASSOCIATED PROTEIN 4/SERTA DOMAIN-CONTAINING PROTEIN 2"/>
    <property type="match status" value="1"/>
</dbReference>
<dbReference type="EMBL" id="JAFBMS010000019">
    <property type="protein sequence ID" value="KAG9344875.1"/>
    <property type="molecule type" value="Genomic_DNA"/>
</dbReference>
<dbReference type="Proteomes" id="UP000824540">
    <property type="component" value="Unassembled WGS sequence"/>
</dbReference>
<accession>A0A8T2NX25</accession>
<feature type="region of interest" description="Disordered" evidence="1">
    <location>
        <begin position="54"/>
        <end position="76"/>
    </location>
</feature>
<evidence type="ECO:0000313" key="4">
    <source>
        <dbReference type="Proteomes" id="UP000824540"/>
    </source>
</evidence>
<dbReference type="InterPro" id="IPR009263">
    <property type="entry name" value="SERTA_dom"/>
</dbReference>
<dbReference type="OrthoDB" id="8735401at2759"/>
<keyword evidence="4" id="KW-1185">Reference proteome</keyword>
<organism evidence="3 4">
    <name type="scientific">Albula glossodonta</name>
    <name type="common">roundjaw bonefish</name>
    <dbReference type="NCBI Taxonomy" id="121402"/>
    <lineage>
        <taxon>Eukaryota</taxon>
        <taxon>Metazoa</taxon>
        <taxon>Chordata</taxon>
        <taxon>Craniata</taxon>
        <taxon>Vertebrata</taxon>
        <taxon>Euteleostomi</taxon>
        <taxon>Actinopterygii</taxon>
        <taxon>Neopterygii</taxon>
        <taxon>Teleostei</taxon>
        <taxon>Albuliformes</taxon>
        <taxon>Albulidae</taxon>
        <taxon>Albula</taxon>
    </lineage>
</organism>
<dbReference type="Pfam" id="PF06031">
    <property type="entry name" value="SERTA"/>
    <property type="match status" value="1"/>
</dbReference>
<protein>
    <recommendedName>
        <fullName evidence="2">SERTA domain-containing protein</fullName>
    </recommendedName>
</protein>
<sequence length="253" mass="27340">MGQTGFFSYQTSMRRGKNTIQTASMCRLDTDTAGKEVSQPGDVLSSSRYMLGRGVKRKRSENEEEEGAGLGAGSGRGESYVEQRQLILDLCLSKLQGCYTRAEPSLCRSVLLANTLRQIQDEMRQEGVDPPAAPATSPPRAPPTPRHTPHLPSGDPAAACPENPALSHTSSVDSLFGSFEISNPTGYLTDLALDDIFEDIDTSMYDSSDFSTLTSTDNEGLKPFPACAPTGTLQLCLTDLSELDHIMEVLVRS</sequence>
<name>A0A8T2NX25_9TELE</name>
<dbReference type="AlphaFoldDB" id="A0A8T2NX25"/>
<feature type="compositionally biased region" description="Pro residues" evidence="1">
    <location>
        <begin position="131"/>
        <end position="146"/>
    </location>
</feature>
<evidence type="ECO:0000313" key="3">
    <source>
        <dbReference type="EMBL" id="KAG9344875.1"/>
    </source>
</evidence>
<evidence type="ECO:0000259" key="2">
    <source>
        <dbReference type="PROSITE" id="PS51053"/>
    </source>
</evidence>
<dbReference type="GO" id="GO:0005634">
    <property type="term" value="C:nucleus"/>
    <property type="evidence" value="ECO:0007669"/>
    <property type="project" value="TreeGrafter"/>
</dbReference>
<feature type="domain" description="SERTA" evidence="2">
    <location>
        <begin position="80"/>
        <end position="127"/>
    </location>
</feature>
<dbReference type="PANTHER" id="PTHR16277:SF16">
    <property type="entry name" value="SERTA DOMAIN-CONTAINING PROTEIN"/>
    <property type="match status" value="1"/>
</dbReference>
<gene>
    <name evidence="3" type="ORF">JZ751_010566</name>
</gene>
<proteinExistence type="predicted"/>
<evidence type="ECO:0000256" key="1">
    <source>
        <dbReference type="SAM" id="MobiDB-lite"/>
    </source>
</evidence>
<comment type="caution">
    <text evidence="3">The sequence shown here is derived from an EMBL/GenBank/DDBJ whole genome shotgun (WGS) entry which is preliminary data.</text>
</comment>
<feature type="region of interest" description="Disordered" evidence="1">
    <location>
        <begin position="125"/>
        <end position="166"/>
    </location>
</feature>
<dbReference type="PROSITE" id="PS51053">
    <property type="entry name" value="SERTA"/>
    <property type="match status" value="1"/>
</dbReference>
<reference evidence="3" key="1">
    <citation type="thesis" date="2021" institute="BYU ScholarsArchive" country="Provo, UT, USA">
        <title>Applications of and Algorithms for Genome Assembly and Genomic Analyses with an Emphasis on Marine Teleosts.</title>
        <authorList>
            <person name="Pickett B.D."/>
        </authorList>
    </citation>
    <scope>NUCLEOTIDE SEQUENCE</scope>
    <source>
        <strain evidence="3">HI-2016</strain>
    </source>
</reference>